<evidence type="ECO:0000256" key="7">
    <source>
        <dbReference type="SAM" id="MobiDB-lite"/>
    </source>
</evidence>
<accession>A0A3F2S052</accession>
<dbReference type="CDD" id="cd00051">
    <property type="entry name" value="EFh"/>
    <property type="match status" value="1"/>
</dbReference>
<organism evidence="11 12">
    <name type="scientific">Phytophthora kernoviae</name>
    <dbReference type="NCBI Taxonomy" id="325452"/>
    <lineage>
        <taxon>Eukaryota</taxon>
        <taxon>Sar</taxon>
        <taxon>Stramenopiles</taxon>
        <taxon>Oomycota</taxon>
        <taxon>Peronosporomycetes</taxon>
        <taxon>Peronosporales</taxon>
        <taxon>Peronosporaceae</taxon>
        <taxon>Phytophthora</taxon>
    </lineage>
</organism>
<dbReference type="Proteomes" id="UP000284657">
    <property type="component" value="Unassembled WGS sequence"/>
</dbReference>
<dbReference type="SUPFAM" id="SSF47473">
    <property type="entry name" value="EF-hand"/>
    <property type="match status" value="1"/>
</dbReference>
<comment type="caution">
    <text evidence="11">The sequence shown here is derived from an EMBL/GenBank/DDBJ whole genome shotgun (WGS) entry which is preliminary data.</text>
</comment>
<keyword evidence="5 8" id="KW-1133">Transmembrane helix</keyword>
<evidence type="ECO:0000256" key="4">
    <source>
        <dbReference type="ARBA" id="ARBA00022837"/>
    </source>
</evidence>
<dbReference type="InterPro" id="IPR011992">
    <property type="entry name" value="EF-hand-dom_pair"/>
</dbReference>
<evidence type="ECO:0000256" key="6">
    <source>
        <dbReference type="ARBA" id="ARBA00023136"/>
    </source>
</evidence>
<evidence type="ECO:0000256" key="1">
    <source>
        <dbReference type="ARBA" id="ARBA00004651"/>
    </source>
</evidence>
<keyword evidence="6 8" id="KW-0472">Membrane</keyword>
<name>A0A3F2S052_9STRA</name>
<feature type="compositionally biased region" description="Polar residues" evidence="7">
    <location>
        <begin position="1050"/>
        <end position="1062"/>
    </location>
</feature>
<evidence type="ECO:0000256" key="5">
    <source>
        <dbReference type="ARBA" id="ARBA00022989"/>
    </source>
</evidence>
<feature type="region of interest" description="Disordered" evidence="7">
    <location>
        <begin position="1"/>
        <end position="62"/>
    </location>
</feature>
<dbReference type="GO" id="GO:0005886">
    <property type="term" value="C:plasma membrane"/>
    <property type="evidence" value="ECO:0007669"/>
    <property type="project" value="UniProtKB-SubCell"/>
</dbReference>
<dbReference type="PANTHER" id="PTHR30509:SF9">
    <property type="entry name" value="MULTIDRUG RESISTANCE PROTEIN MDTO"/>
    <property type="match status" value="1"/>
</dbReference>
<proteinExistence type="predicted"/>
<dbReference type="Pfam" id="PF13499">
    <property type="entry name" value="EF-hand_7"/>
    <property type="match status" value="1"/>
</dbReference>
<evidence type="ECO:0000256" key="2">
    <source>
        <dbReference type="ARBA" id="ARBA00022475"/>
    </source>
</evidence>
<dbReference type="Proteomes" id="UP000277300">
    <property type="component" value="Unassembled WGS sequence"/>
</dbReference>
<evidence type="ECO:0000256" key="3">
    <source>
        <dbReference type="ARBA" id="ARBA00022692"/>
    </source>
</evidence>
<dbReference type="SMART" id="SM00054">
    <property type="entry name" value="EFh"/>
    <property type="match status" value="2"/>
</dbReference>
<keyword evidence="4" id="KW-0106">Calcium</keyword>
<keyword evidence="3 8" id="KW-0812">Transmembrane</keyword>
<dbReference type="EMBL" id="MBDO02000020">
    <property type="protein sequence ID" value="RLN67716.1"/>
    <property type="molecule type" value="Genomic_DNA"/>
</dbReference>
<dbReference type="OrthoDB" id="191686at2759"/>
<reference evidence="12 13" key="1">
    <citation type="submission" date="2018-07" db="EMBL/GenBank/DDBJ databases">
        <title>Genome sequencing of oomycete isolates from Chile give support for New Zealand origin for Phytophthora kernoviae and make available the first Nothophytophthora sp. genome.</title>
        <authorList>
            <person name="Studholme D.J."/>
            <person name="Sanfuentes E."/>
            <person name="Panda P."/>
            <person name="Hill R."/>
            <person name="Sambles C."/>
            <person name="Grant M."/>
            <person name="Williams N.M."/>
            <person name="Mcdougal R.L."/>
        </authorList>
    </citation>
    <scope>NUCLEOTIDE SEQUENCE [LARGE SCALE GENOMIC DNA]</scope>
    <source>
        <strain evidence="11">Chile6</strain>
        <strain evidence="10">Chile7</strain>
    </source>
</reference>
<feature type="transmembrane region" description="Helical" evidence="8">
    <location>
        <begin position="216"/>
        <end position="235"/>
    </location>
</feature>
<feature type="transmembrane region" description="Helical" evidence="8">
    <location>
        <begin position="128"/>
        <end position="148"/>
    </location>
</feature>
<dbReference type="PROSITE" id="PS00018">
    <property type="entry name" value="EF_HAND_1"/>
    <property type="match status" value="2"/>
</dbReference>
<evidence type="ECO:0000313" key="11">
    <source>
        <dbReference type="EMBL" id="RLN67716.1"/>
    </source>
</evidence>
<sequence length="1161" mass="129941">MVGRKPPRSTSINDLTAPLNTGEGSERDSASAASGSKNGDRSNSRASNSLVHRRQRKGTVGSEDFADKAAKLRIDFDGGRKSAMHHQRFSPEFRFNVQMSLRVACGVIIASCIQTRERDNDNPGKQWALFPSWYYLGGLSYCAVAVIFTTGKNIGSTLKIVWQAFFGVGMALVYNLVLFSCVNMHTYDEANTSYDGYTQIDQAFSASVYWVNRHNFYVVLPWMVIFTVVILVVPLSTTTQRFAVGNNLYFALTIINPISPDTKSLKTSDEPNFRTANILRNLEVYFLVGLTGSLISLAIMFIPYPIFAITRLRENSKHAAEDILDLLNIIVDSYCFKNKNVEHMNFLKLKLQRKFDAAAARHQRMQALMDDTWWEQSFGFSYVLQFHRPIMFNYVKLVGSLISDLRTLSYAMQLEKYENLHFTYMKVLQREIYVIQTRSGELLNEISYEAHSSSREVKLRSMSRLETQMEATLHRYRSTQNRTLQKHPVTVEEMAGNVPLNLFLFSLNSFCSTMIGFQDAHNKKNYTDTHRIRSFIVSSISKFFTLESYTDGNSLLTAFRGSLAIVIGIFMSVYVYSFNSTVPSTVAYVMGNHLGGSFSVTVNRVGGVVAGSVVPSVFQFFFAQICHPEHLNVVLADVVLFAWVAMSMYVCFVGGYGSLAGVVSAFVATGIMMRQSNMCSTNPSDDASTIAISSYSSLAQTSVGIVLFIVVELMMCPKSASSLLRRNIQKTLRLQLEAFETLFGHHLASSNTMDADTMEALREILQVKIPAKHLQQAALLIEAQAEPALWRPAFSLQKYEKVLESSRRLLNNNTLLFKLVRWFNYRVEQNHVQRDGVDIRDSVPNNKEGFNTHIKWQEASAQFQSSVTDSFKTLLMLFGDTFLYSDPDQTAIFMQMKEAFRLADKDCSGEIDAEEVADMLETIFVQSGAVKEGEIHKYVEEFMRIVDKDNSGLVSFEEFMEALENGLKLEVEVYTRRKPTAPALVAARRELLPCISEDAMNEESGNDDLSQQIEDDDEGEAGSVHPSSSVGVSVPNGTYDHQKLSLPSGAVTTDDSKVSTSRAAVPPNESYRRSSQASSGRKVSSAASSVMCREFDVLNVEDFSTNDIAAQMKTAYVEWLLEGKRYEKVSMEELLLLNCLVSGAEGIAKSLTDMAEIVVAS</sequence>
<dbReference type="AlphaFoldDB" id="A0A3F2S052"/>
<evidence type="ECO:0000313" key="12">
    <source>
        <dbReference type="Proteomes" id="UP000277300"/>
    </source>
</evidence>
<feature type="transmembrane region" description="Helical" evidence="8">
    <location>
        <begin position="656"/>
        <end position="673"/>
    </location>
</feature>
<feature type="domain" description="EF-hand" evidence="9">
    <location>
        <begin position="934"/>
        <end position="969"/>
    </location>
</feature>
<dbReference type="EMBL" id="MBAD02002343">
    <property type="protein sequence ID" value="RLN48181.1"/>
    <property type="molecule type" value="Genomic_DNA"/>
</dbReference>
<feature type="compositionally biased region" description="Polar residues" evidence="7">
    <location>
        <begin position="8"/>
        <end position="23"/>
    </location>
</feature>
<feature type="transmembrane region" description="Helical" evidence="8">
    <location>
        <begin position="602"/>
        <end position="623"/>
    </location>
</feature>
<evidence type="ECO:0000313" key="13">
    <source>
        <dbReference type="Proteomes" id="UP000284657"/>
    </source>
</evidence>
<feature type="transmembrane region" description="Helical" evidence="8">
    <location>
        <begin position="694"/>
        <end position="715"/>
    </location>
</feature>
<evidence type="ECO:0000313" key="10">
    <source>
        <dbReference type="EMBL" id="RLN48181.1"/>
    </source>
</evidence>
<dbReference type="InterPro" id="IPR002048">
    <property type="entry name" value="EF_hand_dom"/>
</dbReference>
<feature type="transmembrane region" description="Helical" evidence="8">
    <location>
        <begin position="284"/>
        <end position="307"/>
    </location>
</feature>
<dbReference type="Gene3D" id="1.10.238.10">
    <property type="entry name" value="EF-hand"/>
    <property type="match status" value="1"/>
</dbReference>
<evidence type="ECO:0000256" key="8">
    <source>
        <dbReference type="SAM" id="Phobius"/>
    </source>
</evidence>
<comment type="subcellular location">
    <subcellularLocation>
        <location evidence="1">Cell membrane</location>
        <topology evidence="1">Multi-pass membrane protein</topology>
    </subcellularLocation>
</comment>
<feature type="transmembrane region" description="Helical" evidence="8">
    <location>
        <begin position="160"/>
        <end position="179"/>
    </location>
</feature>
<evidence type="ECO:0000259" key="9">
    <source>
        <dbReference type="PROSITE" id="PS50222"/>
    </source>
</evidence>
<feature type="transmembrane region" description="Helical" evidence="8">
    <location>
        <begin position="563"/>
        <end position="582"/>
    </location>
</feature>
<protein>
    <recommendedName>
        <fullName evidence="9">EF-hand domain-containing protein</fullName>
    </recommendedName>
</protein>
<feature type="region of interest" description="Disordered" evidence="7">
    <location>
        <begin position="998"/>
        <end position="1083"/>
    </location>
</feature>
<feature type="compositionally biased region" description="Low complexity" evidence="7">
    <location>
        <begin position="1022"/>
        <end position="1035"/>
    </location>
</feature>
<dbReference type="PROSITE" id="PS50222">
    <property type="entry name" value="EF_HAND_2"/>
    <property type="match status" value="2"/>
</dbReference>
<keyword evidence="2" id="KW-1003">Cell membrane</keyword>
<dbReference type="GO" id="GO:0005509">
    <property type="term" value="F:calcium ion binding"/>
    <property type="evidence" value="ECO:0007669"/>
    <property type="project" value="InterPro"/>
</dbReference>
<feature type="domain" description="EF-hand" evidence="9">
    <location>
        <begin position="891"/>
        <end position="926"/>
    </location>
</feature>
<dbReference type="InterPro" id="IPR018247">
    <property type="entry name" value="EF_Hand_1_Ca_BS"/>
</dbReference>
<dbReference type="PANTHER" id="PTHR30509">
    <property type="entry name" value="P-HYDROXYBENZOIC ACID EFFLUX PUMP SUBUNIT-RELATED"/>
    <property type="match status" value="1"/>
</dbReference>
<gene>
    <name evidence="10" type="ORF">BBJ29_000266</name>
    <name evidence="11" type="ORF">BBP00_00001473</name>
</gene>